<dbReference type="PANTHER" id="PTHR31642:SF266">
    <property type="entry name" value="HXXXD-TYPE ACYL-TRANSFERASE FAMILY PROTEIN"/>
    <property type="match status" value="1"/>
</dbReference>
<reference evidence="2" key="1">
    <citation type="submission" date="2022-12" db="EMBL/GenBank/DDBJ databases">
        <title>Draft genome assemblies for two species of Escallonia (Escalloniales).</title>
        <authorList>
            <person name="Chanderbali A."/>
            <person name="Dervinis C."/>
            <person name="Anghel I."/>
            <person name="Soltis D."/>
            <person name="Soltis P."/>
            <person name="Zapata F."/>
        </authorList>
    </citation>
    <scope>NUCLEOTIDE SEQUENCE</scope>
    <source>
        <strain evidence="2">UCBG64.0493</strain>
        <tissue evidence="2">Leaf</tissue>
    </source>
</reference>
<comment type="caution">
    <text evidence="2">The sequence shown here is derived from an EMBL/GenBank/DDBJ whole genome shotgun (WGS) entry which is preliminary data.</text>
</comment>
<dbReference type="AlphaFoldDB" id="A0AA88V2X7"/>
<dbReference type="GO" id="GO:0016747">
    <property type="term" value="F:acyltransferase activity, transferring groups other than amino-acyl groups"/>
    <property type="evidence" value="ECO:0007669"/>
    <property type="project" value="TreeGrafter"/>
</dbReference>
<proteinExistence type="inferred from homology"/>
<protein>
    <recommendedName>
        <fullName evidence="4">Shikimate O-hydroxycinnamoyltransferase</fullName>
    </recommendedName>
</protein>
<dbReference type="Gene3D" id="3.30.559.10">
    <property type="entry name" value="Chloramphenicol acetyltransferase-like domain"/>
    <property type="match status" value="4"/>
</dbReference>
<dbReference type="EMBL" id="JAVXUP010002898">
    <property type="protein sequence ID" value="KAK3000896.1"/>
    <property type="molecule type" value="Genomic_DNA"/>
</dbReference>
<accession>A0AA88V2X7</accession>
<comment type="similarity">
    <text evidence="1">Belongs to the plant acyltransferase family.</text>
</comment>
<evidence type="ECO:0008006" key="4">
    <source>
        <dbReference type="Google" id="ProtNLM"/>
    </source>
</evidence>
<gene>
    <name evidence="2" type="ORF">RJ639_020404</name>
</gene>
<dbReference type="Pfam" id="PF02458">
    <property type="entry name" value="Transferase"/>
    <property type="match status" value="3"/>
</dbReference>
<dbReference type="PANTHER" id="PTHR31642">
    <property type="entry name" value="TRICHOTHECENE 3-O-ACETYLTRANSFERASE"/>
    <property type="match status" value="1"/>
</dbReference>
<evidence type="ECO:0000313" key="2">
    <source>
        <dbReference type="EMBL" id="KAK3000896.1"/>
    </source>
</evidence>
<organism evidence="2 3">
    <name type="scientific">Escallonia herrerae</name>
    <dbReference type="NCBI Taxonomy" id="1293975"/>
    <lineage>
        <taxon>Eukaryota</taxon>
        <taxon>Viridiplantae</taxon>
        <taxon>Streptophyta</taxon>
        <taxon>Embryophyta</taxon>
        <taxon>Tracheophyta</taxon>
        <taxon>Spermatophyta</taxon>
        <taxon>Magnoliopsida</taxon>
        <taxon>eudicotyledons</taxon>
        <taxon>Gunneridae</taxon>
        <taxon>Pentapetalae</taxon>
        <taxon>asterids</taxon>
        <taxon>campanulids</taxon>
        <taxon>Escalloniales</taxon>
        <taxon>Escalloniaceae</taxon>
        <taxon>Escallonia</taxon>
    </lineage>
</organism>
<dbReference type="Proteomes" id="UP001188597">
    <property type="component" value="Unassembled WGS sequence"/>
</dbReference>
<evidence type="ECO:0000256" key="1">
    <source>
        <dbReference type="ARBA" id="ARBA00009861"/>
    </source>
</evidence>
<dbReference type="InterPro" id="IPR050317">
    <property type="entry name" value="Plant_Fungal_Acyltransferase"/>
</dbReference>
<sequence length="748" mass="82155">FHLHQPRFNFAWQRIIIEFQATELECGGLVVACTFDHRVADAYSANMFLVSWAEIAQFKLPSQMPSFRRSHVGPRRPGRYHSSIDSTYVPVSALPPPKDHCSGSGYYQPISRIYYVEANQLNQLQSIASSVSGARINNSGVRFKRSKLEALSAFLWKLVAGYQKDMGDNKVCKMGIVVDGRARLSEGDGKAKAKLIAEYFGNVLSIPFGEMRSEVLDGKDMSSVADAVHEFLESALTKEHFLGLIDWVEAHRPEPMLAKIYATGIDEGPAVVVSSGARFPVEKVDFGWGGPIFGSYHFPWGGEAGPTQSPGEMAGLRESYFNSIIVVSEMDAKGDFSVKVSKKEVVAATLPLQEHWLPLSNLDLLLPPLDVGVFFCYKKPAGGHHPTTTFGSMAGILKEALAQALVSYYAFAGEVVENAVGEPELLCNNRGVDFMEAVADVKLRDLNLYNPDESIEGKLVPKKKKGVFSIQATGLKCGGLVVACTFDHRVADAYSANMFLVSWAEIAQFKLPSQMPSFRRSLVGPRRPGRYHSSIDRTYVPVSALPPPKDHCSGSVAGYQKDMGDNKVCKMGIVVDGRARLSEGDGKAKPKLIAEYFGNVLSIPFGEMRSEALDGKELSSVADAVHQFLESALTKEHFLGLIDWVEAHRPEPMLAKIYATGIDEGPAVVVSSGARFPVEKVDFGWGGPIFGSYHFPWGGEAGYVMPMPSPMGNGDWVVYMHMLKGQLEFVERHASHVFRPLTSDYLQF</sequence>
<evidence type="ECO:0000313" key="3">
    <source>
        <dbReference type="Proteomes" id="UP001188597"/>
    </source>
</evidence>
<name>A0AA88V2X7_9ASTE</name>
<feature type="non-terminal residue" evidence="2">
    <location>
        <position position="1"/>
    </location>
</feature>
<dbReference type="InterPro" id="IPR023213">
    <property type="entry name" value="CAT-like_dom_sf"/>
</dbReference>
<keyword evidence="3" id="KW-1185">Reference proteome</keyword>